<evidence type="ECO:0000256" key="3">
    <source>
        <dbReference type="ARBA" id="ARBA00022801"/>
    </source>
</evidence>
<evidence type="ECO:0000313" key="5">
    <source>
        <dbReference type="EMBL" id="SDN53879.1"/>
    </source>
</evidence>
<dbReference type="NCBIfam" id="NF004127">
    <property type="entry name" value="PRK05617.1"/>
    <property type="match status" value="1"/>
</dbReference>
<accession>A0A1H0C7N9</accession>
<protein>
    <recommendedName>
        <fullName evidence="2">3-hydroxyisobutyryl-CoA hydrolase</fullName>
        <ecNumber evidence="2">3.1.2.4</ecNumber>
    </recommendedName>
</protein>
<dbReference type="Proteomes" id="UP000198704">
    <property type="component" value="Unassembled WGS sequence"/>
</dbReference>
<dbReference type="PANTHER" id="PTHR43176">
    <property type="entry name" value="3-HYDROXYISOBUTYRYL-COA HYDROLASE-RELATED"/>
    <property type="match status" value="1"/>
</dbReference>
<feature type="domain" description="Enoyl-CoA hydratase/isomerase" evidence="4">
    <location>
        <begin position="18"/>
        <end position="340"/>
    </location>
</feature>
<reference evidence="6" key="1">
    <citation type="submission" date="2016-10" db="EMBL/GenBank/DDBJ databases">
        <authorList>
            <person name="Varghese N."/>
            <person name="Submissions S."/>
        </authorList>
    </citation>
    <scope>NUCLEOTIDE SEQUENCE [LARGE SCALE GENOMIC DNA]</scope>
    <source>
        <strain evidence="6">BL47</strain>
    </source>
</reference>
<comment type="catalytic activity">
    <reaction evidence="1">
        <text>3-hydroxy-2-methylpropanoyl-CoA + H2O = 3-hydroxy-2-methylpropanoate + CoA + H(+)</text>
        <dbReference type="Rhea" id="RHEA:20888"/>
        <dbReference type="ChEBI" id="CHEBI:11805"/>
        <dbReference type="ChEBI" id="CHEBI:15377"/>
        <dbReference type="ChEBI" id="CHEBI:15378"/>
        <dbReference type="ChEBI" id="CHEBI:57287"/>
        <dbReference type="ChEBI" id="CHEBI:57340"/>
        <dbReference type="EC" id="3.1.2.4"/>
    </reaction>
</comment>
<dbReference type="GO" id="GO:0005829">
    <property type="term" value="C:cytosol"/>
    <property type="evidence" value="ECO:0007669"/>
    <property type="project" value="TreeGrafter"/>
</dbReference>
<dbReference type="STRING" id="582672.SAMN05216360_10954"/>
<proteinExistence type="predicted"/>
<dbReference type="OrthoDB" id="9790967at2"/>
<dbReference type="Pfam" id="PF16113">
    <property type="entry name" value="ECH_2"/>
    <property type="match status" value="1"/>
</dbReference>
<dbReference type="SUPFAM" id="SSF52096">
    <property type="entry name" value="ClpP/crotonase"/>
    <property type="match status" value="1"/>
</dbReference>
<keyword evidence="6" id="KW-1185">Reference proteome</keyword>
<dbReference type="InterPro" id="IPR032259">
    <property type="entry name" value="HIBYL-CoA-H"/>
</dbReference>
<dbReference type="InterPro" id="IPR029045">
    <property type="entry name" value="ClpP/crotonase-like_dom_sf"/>
</dbReference>
<dbReference type="PANTHER" id="PTHR43176:SF3">
    <property type="entry name" value="3-HYDROXYISOBUTYRYL-COA HYDROLASE, MITOCHONDRIAL"/>
    <property type="match status" value="1"/>
</dbReference>
<sequence>MTGQSTDEVVFEARGSLGLITLSRPKALNALTLGMIQAMQAQLQAWETDDRVTRVAVQGSGGRAFCAGGDVRRIYEAAKAGQTAAMFAIWRGEYALVAAMARYPKPIVALIDGIVMGGGVGISVHGPYRVASESYAWAMPEVGIGFIPDVGTTALLPRLPGHAGSYLALTGSKIGAGDALAVGLATHAARAADFPAILDALAAGGPIDEALAAHAAPAPPPGPVIREAGRIDTCFSANSVQAILDRLDAVQDSDFAAETARTIRLRSPTSLSLTYEQMRRGAGMTVLEAIRTEYRLVTRIMRGHDFYEGVRAVLIDKDNRPAWQPATLDAVDPDAIRAAFEPAEEPEPSFT</sequence>
<evidence type="ECO:0000313" key="6">
    <source>
        <dbReference type="Proteomes" id="UP000198704"/>
    </source>
</evidence>
<dbReference type="Gene3D" id="3.90.226.10">
    <property type="entry name" value="2-enoyl-CoA Hydratase, Chain A, domain 1"/>
    <property type="match status" value="1"/>
</dbReference>
<dbReference type="CDD" id="cd06558">
    <property type="entry name" value="crotonase-like"/>
    <property type="match status" value="1"/>
</dbReference>
<dbReference type="InterPro" id="IPR045004">
    <property type="entry name" value="ECH_dom"/>
</dbReference>
<evidence type="ECO:0000259" key="4">
    <source>
        <dbReference type="Pfam" id="PF16113"/>
    </source>
</evidence>
<evidence type="ECO:0000256" key="2">
    <source>
        <dbReference type="ARBA" id="ARBA00011915"/>
    </source>
</evidence>
<dbReference type="EC" id="3.1.2.4" evidence="2"/>
<name>A0A1H0C7N9_9HYPH</name>
<dbReference type="AlphaFoldDB" id="A0A1H0C7N9"/>
<dbReference type="EMBL" id="FNHS01000009">
    <property type="protein sequence ID" value="SDN53879.1"/>
    <property type="molecule type" value="Genomic_DNA"/>
</dbReference>
<dbReference type="GO" id="GO:0003860">
    <property type="term" value="F:3-hydroxyisobutyryl-CoA hydrolase activity"/>
    <property type="evidence" value="ECO:0007669"/>
    <property type="project" value="UniProtKB-EC"/>
</dbReference>
<evidence type="ECO:0000256" key="1">
    <source>
        <dbReference type="ARBA" id="ARBA00001709"/>
    </source>
</evidence>
<dbReference type="RefSeq" id="WP_091717143.1">
    <property type="nucleotide sequence ID" value="NZ_FNHS01000009.1"/>
</dbReference>
<organism evidence="5 6">
    <name type="scientific">Methylobacterium phyllostachyos</name>
    <dbReference type="NCBI Taxonomy" id="582672"/>
    <lineage>
        <taxon>Bacteria</taxon>
        <taxon>Pseudomonadati</taxon>
        <taxon>Pseudomonadota</taxon>
        <taxon>Alphaproteobacteria</taxon>
        <taxon>Hyphomicrobiales</taxon>
        <taxon>Methylobacteriaceae</taxon>
        <taxon>Methylobacterium</taxon>
    </lineage>
</organism>
<gene>
    <name evidence="5" type="ORF">SAMN05216360_10954</name>
</gene>
<keyword evidence="3" id="KW-0378">Hydrolase</keyword>
<dbReference type="GO" id="GO:0006574">
    <property type="term" value="P:L-valine catabolic process"/>
    <property type="evidence" value="ECO:0007669"/>
    <property type="project" value="TreeGrafter"/>
</dbReference>